<gene>
    <name evidence="4" type="ORF">AA0535_2601</name>
</gene>
<dbReference type="Pfam" id="PF03022">
    <property type="entry name" value="MRJP"/>
    <property type="match status" value="1"/>
</dbReference>
<accession>A0ABQ0Q5P6</accession>
<dbReference type="RefSeq" id="WP_264817048.1">
    <property type="nucleotide sequence ID" value="NZ_BAPV01000058.1"/>
</dbReference>
<proteinExistence type="predicted"/>
<keyword evidence="2" id="KW-0964">Secreted</keyword>
<evidence type="ECO:0000256" key="2">
    <source>
        <dbReference type="ARBA" id="ARBA00022525"/>
    </source>
</evidence>
<comment type="subcellular location">
    <subcellularLocation>
        <location evidence="1">Secreted</location>
    </subcellularLocation>
</comment>
<keyword evidence="5" id="KW-1185">Reference proteome</keyword>
<protein>
    <submittedName>
        <fullName evidence="4">Gluconolactonase</fullName>
    </submittedName>
</protein>
<dbReference type="Proteomes" id="UP001062776">
    <property type="component" value="Unassembled WGS sequence"/>
</dbReference>
<reference evidence="4" key="1">
    <citation type="submission" date="2013-04" db="EMBL/GenBank/DDBJ databases">
        <title>The genome sequencing project of 58 acetic acid bacteria.</title>
        <authorList>
            <person name="Okamoto-Kainuma A."/>
            <person name="Ishikawa M."/>
            <person name="Umino S."/>
            <person name="Koizumi Y."/>
            <person name="Shiwa Y."/>
            <person name="Yoshikawa H."/>
            <person name="Matsutani M."/>
            <person name="Matsushita K."/>
        </authorList>
    </citation>
    <scope>NUCLEOTIDE SEQUENCE</scope>
    <source>
        <strain evidence="4">NRIC 0535</strain>
    </source>
</reference>
<evidence type="ECO:0000256" key="3">
    <source>
        <dbReference type="SAM" id="SignalP"/>
    </source>
</evidence>
<dbReference type="InterPro" id="IPR017996">
    <property type="entry name" value="MRJP/yellow-related"/>
</dbReference>
<comment type="caution">
    <text evidence="4">The sequence shown here is derived from an EMBL/GenBank/DDBJ whole genome shotgun (WGS) entry which is preliminary data.</text>
</comment>
<evidence type="ECO:0000313" key="4">
    <source>
        <dbReference type="EMBL" id="GBQ92613.1"/>
    </source>
</evidence>
<dbReference type="EMBL" id="BAPV01000058">
    <property type="protein sequence ID" value="GBQ92613.1"/>
    <property type="molecule type" value="Genomic_DNA"/>
</dbReference>
<organism evidence="4 5">
    <name type="scientific">Asaia krungthepensis NRIC 0535</name>
    <dbReference type="NCBI Taxonomy" id="1307925"/>
    <lineage>
        <taxon>Bacteria</taxon>
        <taxon>Pseudomonadati</taxon>
        <taxon>Pseudomonadota</taxon>
        <taxon>Alphaproteobacteria</taxon>
        <taxon>Acetobacterales</taxon>
        <taxon>Acetobacteraceae</taxon>
        <taxon>Asaia</taxon>
    </lineage>
</organism>
<keyword evidence="3" id="KW-0732">Signal</keyword>
<feature type="chain" id="PRO_5047203937" evidence="3">
    <location>
        <begin position="34"/>
        <end position="362"/>
    </location>
</feature>
<feature type="signal peptide" evidence="3">
    <location>
        <begin position="1"/>
        <end position="33"/>
    </location>
</feature>
<evidence type="ECO:0000256" key="1">
    <source>
        <dbReference type="ARBA" id="ARBA00004613"/>
    </source>
</evidence>
<evidence type="ECO:0000313" key="5">
    <source>
        <dbReference type="Proteomes" id="UP001062776"/>
    </source>
</evidence>
<dbReference type="SUPFAM" id="SSF63829">
    <property type="entry name" value="Calcium-dependent phosphotriesterase"/>
    <property type="match status" value="1"/>
</dbReference>
<dbReference type="InterPro" id="IPR011042">
    <property type="entry name" value="6-blade_b-propeller_TolB-like"/>
</dbReference>
<sequence length="362" mass="38848">MLNFCVLSRKASPRLIPFLATLVASSLPLAARAAHERPYVADTAQARVIQTIDLPGQATWKQALPVRDGSVFLLRNEGRGETTTPYLLRLPAGSAIPGPFQPDWSGRPDAAQHAARFHPVAMATNSDGSLWLVDQGASGDTPHLLRLDAATGAVIASHELPPEALSAQSRFASLAVHGETAYLADEGGIALVAFDWHRHAATRFFAGYPTSRGHVPLTIDHKVVQAADNRPLTRDIAYLALETDGAWLYEMAPTGPIYRLSSALLTDTTVTPAELMEGVTQWRGIPTIGGITIDNRATLYMTDISEGRLLSFDTGRHPHILLSMPALVQAAMPGWKASTAPGSASGEIYIPVSHQLLRIALP</sequence>
<dbReference type="Gene3D" id="2.120.10.30">
    <property type="entry name" value="TolB, C-terminal domain"/>
    <property type="match status" value="1"/>
</dbReference>
<name>A0ABQ0Q5P6_9PROT</name>